<dbReference type="GO" id="GO:0016020">
    <property type="term" value="C:membrane"/>
    <property type="evidence" value="ECO:0007669"/>
    <property type="project" value="TreeGrafter"/>
</dbReference>
<dbReference type="OrthoDB" id="5569309at2759"/>
<comment type="caution">
    <text evidence="1">The sequence shown here is derived from an EMBL/GenBank/DDBJ whole genome shotgun (WGS) entry which is preliminary data.</text>
</comment>
<proteinExistence type="predicted"/>
<name>A0A1Y2AWF9_9TREE</name>
<dbReference type="STRING" id="71784.A0A1Y2AWF9"/>
<accession>A0A1Y2AWF9</accession>
<dbReference type="Proteomes" id="UP000193986">
    <property type="component" value="Unassembled WGS sequence"/>
</dbReference>
<dbReference type="InterPro" id="IPR038872">
    <property type="entry name" value="Put_GTT3"/>
</dbReference>
<dbReference type="AlphaFoldDB" id="A0A1Y2AWF9"/>
<sequence length="361" mass="39254">MSSYTGSLMQKRKPELVEIAQALELDAEAKVSDLIKNIQAHLDSNETSLSNTPMFKGLYHKSHRRSTGNNSSEDGGVIPVVEIKTAVGRGRKSINKMLDKVVDAANIPLPDSPVAKIQESAEQAVERANEAISTVSTALTPSSHFRKDLTVQLSHATVAVRSFVIDHSRRTEESVRVIRNFLSAPDHLLSTAVSIELVFLLAHVVQWYDHTLFFPPVGGEKGSITSLLHSLLFWLPSVQWTVPWPEITLDKWRSHVVPAVLWWLSTTVLPPLALSTVVSFVPQHGQSGTGHKTRYSATHPPVPTIDALTFALFRLAALIFPLTSAAPSAMIDALELSGDLQGRVLGAGLVVGLVIAQRLGA</sequence>
<organism evidence="1 2">
    <name type="scientific">Naematelia encephala</name>
    <dbReference type="NCBI Taxonomy" id="71784"/>
    <lineage>
        <taxon>Eukaryota</taxon>
        <taxon>Fungi</taxon>
        <taxon>Dikarya</taxon>
        <taxon>Basidiomycota</taxon>
        <taxon>Agaricomycotina</taxon>
        <taxon>Tremellomycetes</taxon>
        <taxon>Tremellales</taxon>
        <taxon>Naemateliaceae</taxon>
        <taxon>Naematelia</taxon>
    </lineage>
</organism>
<evidence type="ECO:0000313" key="2">
    <source>
        <dbReference type="Proteomes" id="UP000193986"/>
    </source>
</evidence>
<dbReference type="EMBL" id="MCFC01000043">
    <property type="protein sequence ID" value="ORY26899.1"/>
    <property type="molecule type" value="Genomic_DNA"/>
</dbReference>
<reference evidence="1 2" key="1">
    <citation type="submission" date="2016-07" db="EMBL/GenBank/DDBJ databases">
        <title>Pervasive Adenine N6-methylation of Active Genes in Fungi.</title>
        <authorList>
            <consortium name="DOE Joint Genome Institute"/>
            <person name="Mondo S.J."/>
            <person name="Dannebaum R.O."/>
            <person name="Kuo R.C."/>
            <person name="Labutti K."/>
            <person name="Haridas S."/>
            <person name="Kuo A."/>
            <person name="Salamov A."/>
            <person name="Ahrendt S.R."/>
            <person name="Lipzen A."/>
            <person name="Sullivan W."/>
            <person name="Andreopoulos W.B."/>
            <person name="Clum A."/>
            <person name="Lindquist E."/>
            <person name="Daum C."/>
            <person name="Ramamoorthy G.K."/>
            <person name="Gryganskyi A."/>
            <person name="Culley D."/>
            <person name="Magnuson J.K."/>
            <person name="James T.Y."/>
            <person name="O'Malley M.A."/>
            <person name="Stajich J.E."/>
            <person name="Spatafora J.W."/>
            <person name="Visel A."/>
            <person name="Grigoriev I.V."/>
        </authorList>
    </citation>
    <scope>NUCLEOTIDE SEQUENCE [LARGE SCALE GENOMIC DNA]</scope>
    <source>
        <strain evidence="1 2">68-887.2</strain>
    </source>
</reference>
<protein>
    <submittedName>
        <fullName evidence="1">Uncharacterized protein</fullName>
    </submittedName>
</protein>
<dbReference type="PANTHER" id="PTHR41807:SF1">
    <property type="entry name" value="GLUTATHIONE TRANSFERASE 3"/>
    <property type="match status" value="1"/>
</dbReference>
<dbReference type="InParanoid" id="A0A1Y2AWF9"/>
<keyword evidence="2" id="KW-1185">Reference proteome</keyword>
<gene>
    <name evidence="1" type="ORF">BCR39DRAFT_540018</name>
</gene>
<dbReference type="PANTHER" id="PTHR41807">
    <property type="entry name" value="GLUTATHIONE TRANSFERASE 3"/>
    <property type="match status" value="1"/>
</dbReference>
<evidence type="ECO:0000313" key="1">
    <source>
        <dbReference type="EMBL" id="ORY26899.1"/>
    </source>
</evidence>